<organism evidence="1 2">
    <name type="scientific">Lolliginicoccus lacisalsi</name>
    <dbReference type="NCBI Taxonomy" id="2742202"/>
    <lineage>
        <taxon>Bacteria</taxon>
        <taxon>Bacillati</taxon>
        <taxon>Actinomycetota</taxon>
        <taxon>Actinomycetes</taxon>
        <taxon>Mycobacteriales</taxon>
        <taxon>Hoyosellaceae</taxon>
        <taxon>Lolliginicoccus</taxon>
    </lineage>
</organism>
<gene>
    <name evidence="1" type="ORF">HT102_13720</name>
</gene>
<accession>A0A927JF23</accession>
<protein>
    <submittedName>
        <fullName evidence="1">Uncharacterized protein</fullName>
    </submittedName>
</protein>
<dbReference type="AlphaFoldDB" id="A0A927JF23"/>
<reference evidence="1" key="1">
    <citation type="submission" date="2020-09" db="EMBL/GenBank/DDBJ databases">
        <title>Hoyosella lacisalsi sp. nov., a halotolerant actinobacterium isolated from soil of Lake Gudzhirganskoe.</title>
        <authorList>
            <person name="Yang Q."/>
            <person name="Guo P.Y."/>
            <person name="Liu S.W."/>
            <person name="Li F.N."/>
            <person name="Sun C.H."/>
        </authorList>
    </citation>
    <scope>NUCLEOTIDE SEQUENCE</scope>
    <source>
        <strain evidence="1">G463</strain>
    </source>
</reference>
<comment type="caution">
    <text evidence="1">The sequence shown here is derived from an EMBL/GenBank/DDBJ whole genome shotgun (WGS) entry which is preliminary data.</text>
</comment>
<evidence type="ECO:0000313" key="1">
    <source>
        <dbReference type="EMBL" id="MBD8507542.1"/>
    </source>
</evidence>
<evidence type="ECO:0000313" key="2">
    <source>
        <dbReference type="Proteomes" id="UP000642993"/>
    </source>
</evidence>
<dbReference type="RefSeq" id="WP_192040010.1">
    <property type="nucleotide sequence ID" value="NZ_JACYWE010000009.1"/>
</dbReference>
<dbReference type="Proteomes" id="UP000642993">
    <property type="component" value="Unassembled WGS sequence"/>
</dbReference>
<sequence length="85" mass="8848">MSLLAGTVTGMGHWPGTSMAEAITTVLGELAGNGVPFQPTMDDRGPGADRIGQTAAMLVDMPVEASTTGYRLAHHQGIIGRRARD</sequence>
<dbReference type="EMBL" id="JACYWE010000009">
    <property type="protein sequence ID" value="MBD8507542.1"/>
    <property type="molecule type" value="Genomic_DNA"/>
</dbReference>
<proteinExistence type="predicted"/>
<name>A0A927JF23_9ACTN</name>
<keyword evidence="2" id="KW-1185">Reference proteome</keyword>